<sequence length="587" mass="67758">MTRRSKKLSNSSEKNPVESGKVEENAENSPLLDFESPQTETSSETLLDRKNCDEDKTIVEENSRDAEILKQVMTEYEAEELRYRCISFYAYLVVIVVIGVPIWWLTTTPYRAALENFDPSVKIHIPLQVRMYYDQKSTEEFLKRISKLWLENELSPFSYDVPLRLSYDFELKYQENLLDFIRSPNANGCEVELVFLEESEFDRLKANRQSEILITHGRYILPIPKNLVDSQNLYERVRRIIYEEVLDINRLSMIMQRERMNEQEKEEFKPIKPDIAVWEDISISPNYNVHVIFIHDDPGVQPRSSVLESKITDTIERLANLLTNTTHISLSWEHFWDFALENFVRQEKNFSYIPFGSISDFVTEVDRYSAAIEAPNPTFKLAVIYSEHDIGLVDEKNLPANSISVASWGGIVSTCITCPNQAKNPNAGVLDVLRSLLGLRKILPGGFTRLSDSVNDLSWQRLRLHAYVENQLRARHFVRAIHEMTSKISDLVVSDEVAALVRDSIGAALEANDKTKENFCVDTYSSAKARIFAERAANHPSLLEYLNFPWSQKYAIYLPLFFPVLLPTVEGVNSLVRAFMQRRRSKL</sequence>
<evidence type="ECO:0000256" key="10">
    <source>
        <dbReference type="SAM" id="MobiDB-lite"/>
    </source>
</evidence>
<dbReference type="WBParaSite" id="ACRNAN_scaffold5098.g21290.t1">
    <property type="protein sequence ID" value="ACRNAN_scaffold5098.g21290.t1"/>
    <property type="gene ID" value="ACRNAN_scaffold5098.g21290"/>
</dbReference>
<keyword evidence="8 11" id="KW-0472">Membrane</keyword>
<feature type="transmembrane region" description="Helical" evidence="11">
    <location>
        <begin position="88"/>
        <end position="106"/>
    </location>
</feature>
<evidence type="ECO:0000256" key="5">
    <source>
        <dbReference type="ARBA" id="ARBA00022692"/>
    </source>
</evidence>
<dbReference type="InterPro" id="IPR019540">
    <property type="entry name" value="PtdIno-glycan_biosynth_class_S"/>
</dbReference>
<evidence type="ECO:0000256" key="1">
    <source>
        <dbReference type="ARBA" id="ARBA00004477"/>
    </source>
</evidence>
<evidence type="ECO:0000313" key="13">
    <source>
        <dbReference type="WBParaSite" id="ACRNAN_scaffold5098.g21290.t1"/>
    </source>
</evidence>
<evidence type="ECO:0000256" key="11">
    <source>
        <dbReference type="SAM" id="Phobius"/>
    </source>
</evidence>
<evidence type="ECO:0000313" key="12">
    <source>
        <dbReference type="Proteomes" id="UP000887540"/>
    </source>
</evidence>
<feature type="compositionally biased region" description="Polar residues" evidence="10">
    <location>
        <begin position="36"/>
        <end position="45"/>
    </location>
</feature>
<keyword evidence="7 11" id="KW-1133">Transmembrane helix</keyword>
<comment type="pathway">
    <text evidence="2">Glycolipid biosynthesis; glycosylphosphatidylinositol-anchor biosynthesis.</text>
</comment>
<comment type="similarity">
    <text evidence="3">Belongs to the PIGS family.</text>
</comment>
<evidence type="ECO:0000256" key="9">
    <source>
        <dbReference type="ARBA" id="ARBA00023180"/>
    </source>
</evidence>
<reference evidence="13" key="1">
    <citation type="submission" date="2022-11" db="UniProtKB">
        <authorList>
            <consortium name="WormBaseParasite"/>
        </authorList>
    </citation>
    <scope>IDENTIFICATION</scope>
</reference>
<dbReference type="Pfam" id="PF10510">
    <property type="entry name" value="PIG-S"/>
    <property type="match status" value="1"/>
</dbReference>
<keyword evidence="9" id="KW-0325">Glycoprotein</keyword>
<dbReference type="PANTHER" id="PTHR21072:SF13">
    <property type="entry name" value="GPI TRANSAMIDASE COMPONENT PIG-S"/>
    <property type="match status" value="1"/>
</dbReference>
<organism evidence="12 13">
    <name type="scientific">Acrobeloides nanus</name>
    <dbReference type="NCBI Taxonomy" id="290746"/>
    <lineage>
        <taxon>Eukaryota</taxon>
        <taxon>Metazoa</taxon>
        <taxon>Ecdysozoa</taxon>
        <taxon>Nematoda</taxon>
        <taxon>Chromadorea</taxon>
        <taxon>Rhabditida</taxon>
        <taxon>Tylenchina</taxon>
        <taxon>Cephalobomorpha</taxon>
        <taxon>Cephaloboidea</taxon>
        <taxon>Cephalobidae</taxon>
        <taxon>Acrobeloides</taxon>
    </lineage>
</organism>
<keyword evidence="6" id="KW-0256">Endoplasmic reticulum</keyword>
<dbReference type="GO" id="GO:0006506">
    <property type="term" value="P:GPI anchor biosynthetic process"/>
    <property type="evidence" value="ECO:0007669"/>
    <property type="project" value="UniProtKB-KW"/>
</dbReference>
<evidence type="ECO:0000256" key="2">
    <source>
        <dbReference type="ARBA" id="ARBA00004687"/>
    </source>
</evidence>
<dbReference type="GO" id="GO:0016255">
    <property type="term" value="P:attachment of GPI anchor to protein"/>
    <property type="evidence" value="ECO:0007669"/>
    <property type="project" value="InterPro"/>
</dbReference>
<dbReference type="AlphaFoldDB" id="A0A914E1N1"/>
<accession>A0A914E1N1</accession>
<proteinExistence type="inferred from homology"/>
<feature type="region of interest" description="Disordered" evidence="10">
    <location>
        <begin position="1"/>
        <end position="50"/>
    </location>
</feature>
<evidence type="ECO:0000256" key="8">
    <source>
        <dbReference type="ARBA" id="ARBA00023136"/>
    </source>
</evidence>
<dbReference type="GO" id="GO:0042765">
    <property type="term" value="C:GPI-anchor transamidase complex"/>
    <property type="evidence" value="ECO:0007669"/>
    <property type="project" value="InterPro"/>
</dbReference>
<dbReference type="PANTHER" id="PTHR21072">
    <property type="entry name" value="GPI TRANSAMIDASE COMPONENT PIG-S"/>
    <property type="match status" value="1"/>
</dbReference>
<keyword evidence="4" id="KW-0337">GPI-anchor biosynthesis</keyword>
<name>A0A914E1N1_9BILA</name>
<dbReference type="Proteomes" id="UP000887540">
    <property type="component" value="Unplaced"/>
</dbReference>
<evidence type="ECO:0000256" key="7">
    <source>
        <dbReference type="ARBA" id="ARBA00022989"/>
    </source>
</evidence>
<evidence type="ECO:0000256" key="6">
    <source>
        <dbReference type="ARBA" id="ARBA00022824"/>
    </source>
</evidence>
<feature type="transmembrane region" description="Helical" evidence="11">
    <location>
        <begin position="554"/>
        <end position="576"/>
    </location>
</feature>
<evidence type="ECO:0000256" key="3">
    <source>
        <dbReference type="ARBA" id="ARBA00005316"/>
    </source>
</evidence>
<keyword evidence="5 11" id="KW-0812">Transmembrane</keyword>
<protein>
    <submittedName>
        <fullName evidence="13">GPI transamidase component PIG-S</fullName>
    </submittedName>
</protein>
<comment type="subcellular location">
    <subcellularLocation>
        <location evidence="1">Endoplasmic reticulum membrane</location>
        <topology evidence="1">Multi-pass membrane protein</topology>
    </subcellularLocation>
</comment>
<keyword evidence="12" id="KW-1185">Reference proteome</keyword>
<evidence type="ECO:0000256" key="4">
    <source>
        <dbReference type="ARBA" id="ARBA00022502"/>
    </source>
</evidence>